<keyword evidence="7 10" id="KW-0624">Polysaccharide degradation</keyword>
<feature type="binding site" evidence="9">
    <location>
        <position position="467"/>
    </location>
    <ligand>
        <name>substrate</name>
    </ligand>
</feature>
<comment type="similarity">
    <text evidence="2 10">Belongs to the glycosyl hydrolase 14 family.</text>
</comment>
<dbReference type="AlphaFoldDB" id="A0A2P6VDM4"/>
<proteinExistence type="inferred from homology"/>
<dbReference type="OrthoDB" id="1660156at2759"/>
<evidence type="ECO:0000256" key="2">
    <source>
        <dbReference type="ARBA" id="ARBA00005652"/>
    </source>
</evidence>
<reference evidence="12 13" key="1">
    <citation type="journal article" date="2018" name="Plant J.">
        <title>Genome sequences of Chlorella sorokiniana UTEX 1602 and Micractinium conductrix SAG 241.80: implications to maltose excretion by a green alga.</title>
        <authorList>
            <person name="Arriola M.B."/>
            <person name="Velmurugan N."/>
            <person name="Zhang Y."/>
            <person name="Plunkett M.H."/>
            <person name="Hondzo H."/>
            <person name="Barney B.M."/>
        </authorList>
    </citation>
    <scope>NUCLEOTIDE SEQUENCE [LARGE SCALE GENOMIC DNA]</scope>
    <source>
        <strain evidence="12 13">SAG 241.80</strain>
    </source>
</reference>
<dbReference type="GO" id="GO:0016161">
    <property type="term" value="F:beta-amylase activity"/>
    <property type="evidence" value="ECO:0007669"/>
    <property type="project" value="UniProtKB-EC"/>
</dbReference>
<sequence length="564" mass="62498">MASTLSSPQLRAWAPGGRPSRQERRGGRPRGPLVPSRAEAQRLPATERLAAQDYSGSLPLGTDFARPEAELRSMLSRIYQASDAAQLAPERRRAQRLAAPVRGVPVYVMLPLDTVWLLERDGAAQPLLIREKAMEVGLEMLSRAGVEGVMIDVWWGIAEHEAPGRYDFSAYRKLFQQVASKGLKVQAVMSFHAAGNNVGDCCRISLPRWVLEAGERDPDIFYTDSSGYRNRECLSVGCDEYPVLAGRTPVQARAEFIGAFADEFSDLLGSTVTEVTVGMGPAGELRYPSYPEGDGRWRFPGIGQFQCYDKYMLASLREASIAAGHPEWGHGGPHDSGNYNSQSSETGFFKSYGGSWDSEYGQFFLSWYSGLLIAHADRLLGAAKSVLSQRCRPRSMREARELSDGGMLYVFEPAVQLSIKLAGVHWWFKSRAHAAELTAGYYNTRERNGYLPIFEMLKRHGSAASFTCVEMRDCEHPLEARCSPEGLLNQVLSTAARTGVPMSGENALQRYDQWAFDKICDSAFGQSVMAGRLEKLTFLRMGDMMIDNWSAFGAFLQRLTCPPS</sequence>
<dbReference type="PRINTS" id="PR00750">
    <property type="entry name" value="BETAAMYLASE"/>
</dbReference>
<keyword evidence="4 10" id="KW-0378">Hydrolase</keyword>
<keyword evidence="13" id="KW-1185">Reference proteome</keyword>
<evidence type="ECO:0000313" key="13">
    <source>
        <dbReference type="Proteomes" id="UP000239649"/>
    </source>
</evidence>
<feature type="active site" description="Proton donor" evidence="8">
    <location>
        <position position="284"/>
    </location>
</feature>
<evidence type="ECO:0000256" key="3">
    <source>
        <dbReference type="ARBA" id="ARBA00012594"/>
    </source>
</evidence>
<evidence type="ECO:0000313" key="12">
    <source>
        <dbReference type="EMBL" id="PSC72195.1"/>
    </source>
</evidence>
<dbReference type="STRING" id="554055.A0A2P6VDM4"/>
<feature type="binding site" evidence="9">
    <location>
        <position position="152"/>
    </location>
    <ligand>
        <name>substrate</name>
    </ligand>
</feature>
<dbReference type="EC" id="3.2.1.2" evidence="3 10"/>
<dbReference type="InterPro" id="IPR018238">
    <property type="entry name" value="Glyco_hydro_14_CS"/>
</dbReference>
<dbReference type="SUPFAM" id="SSF51445">
    <property type="entry name" value="(Trans)glycosidases"/>
    <property type="match status" value="1"/>
</dbReference>
<organism evidence="12 13">
    <name type="scientific">Micractinium conductrix</name>
    <dbReference type="NCBI Taxonomy" id="554055"/>
    <lineage>
        <taxon>Eukaryota</taxon>
        <taxon>Viridiplantae</taxon>
        <taxon>Chlorophyta</taxon>
        <taxon>core chlorophytes</taxon>
        <taxon>Trebouxiophyceae</taxon>
        <taxon>Chlorellales</taxon>
        <taxon>Chlorellaceae</taxon>
        <taxon>Chlorella clade</taxon>
        <taxon>Micractinium</taxon>
    </lineage>
</organism>
<dbReference type="InterPro" id="IPR001554">
    <property type="entry name" value="Glyco_hydro_14"/>
</dbReference>
<dbReference type="Proteomes" id="UP000239649">
    <property type="component" value="Unassembled WGS sequence"/>
</dbReference>
<evidence type="ECO:0000256" key="11">
    <source>
        <dbReference type="SAM" id="MobiDB-lite"/>
    </source>
</evidence>
<evidence type="ECO:0000256" key="9">
    <source>
        <dbReference type="PIRSR" id="PIRSR601554-2"/>
    </source>
</evidence>
<accession>A0A2P6VDM4</accession>
<comment type="catalytic activity">
    <reaction evidence="1 10">
        <text>Hydrolysis of (1-&gt;4)-alpha-D-glucosidic linkages in polysaccharides so as to remove successive maltose units from the non-reducing ends of the chains.</text>
        <dbReference type="EC" id="3.2.1.2"/>
    </reaction>
</comment>
<dbReference type="InterPro" id="IPR017853">
    <property type="entry name" value="GH"/>
</dbReference>
<gene>
    <name evidence="12" type="ORF">C2E20_4397</name>
</gene>
<dbReference type="Pfam" id="PF01373">
    <property type="entry name" value="Glyco_hydro_14"/>
    <property type="match status" value="2"/>
</dbReference>
<dbReference type="PANTHER" id="PTHR31352">
    <property type="entry name" value="BETA-AMYLASE 1, CHLOROPLASTIC"/>
    <property type="match status" value="1"/>
</dbReference>
<evidence type="ECO:0000256" key="1">
    <source>
        <dbReference type="ARBA" id="ARBA00000546"/>
    </source>
</evidence>
<dbReference type="PROSITE" id="PS00679">
    <property type="entry name" value="BETA_AMYLASE_2"/>
    <property type="match status" value="1"/>
</dbReference>
<dbReference type="PANTHER" id="PTHR31352:SF40">
    <property type="entry name" value="BETA-AMYLASE 6"/>
    <property type="match status" value="1"/>
</dbReference>
<evidence type="ECO:0000256" key="8">
    <source>
        <dbReference type="PIRSR" id="PIRSR601554-1"/>
    </source>
</evidence>
<dbReference type="GO" id="GO:0000272">
    <property type="term" value="P:polysaccharide catabolic process"/>
    <property type="evidence" value="ECO:0007669"/>
    <property type="project" value="UniProtKB-KW"/>
</dbReference>
<feature type="active site" description="Proton acceptor" evidence="8">
    <location>
        <position position="505"/>
    </location>
</feature>
<dbReference type="EMBL" id="LHPF02000011">
    <property type="protein sequence ID" value="PSC72195.1"/>
    <property type="molecule type" value="Genomic_DNA"/>
</dbReference>
<feature type="binding site" evidence="9">
    <location>
        <position position="192"/>
    </location>
    <ligand>
        <name>substrate</name>
    </ligand>
</feature>
<feature type="binding site" evidence="9">
    <location>
        <position position="540"/>
    </location>
    <ligand>
        <name>substrate</name>
    </ligand>
</feature>
<feature type="binding site" evidence="9">
    <location>
        <position position="420"/>
    </location>
    <ligand>
        <name>substrate</name>
    </ligand>
</feature>
<comment type="caution">
    <text evidence="12">The sequence shown here is derived from an EMBL/GenBank/DDBJ whole genome shotgun (WGS) entry which is preliminary data.</text>
</comment>
<feature type="binding site" evidence="9">
    <location>
        <begin position="506"/>
        <end position="507"/>
    </location>
    <ligand>
        <name>substrate</name>
    </ligand>
</feature>
<feature type="binding site" evidence="9">
    <location>
        <position position="200"/>
    </location>
    <ligand>
        <name>substrate</name>
    </ligand>
</feature>
<evidence type="ECO:0000256" key="7">
    <source>
        <dbReference type="ARBA" id="ARBA00023326"/>
    </source>
</evidence>
<name>A0A2P6VDM4_9CHLO</name>
<dbReference type="Gene3D" id="3.20.20.80">
    <property type="entry name" value="Glycosidases"/>
    <property type="match status" value="1"/>
</dbReference>
<feature type="region of interest" description="Disordered" evidence="11">
    <location>
        <begin position="1"/>
        <end position="44"/>
    </location>
</feature>
<evidence type="ECO:0000256" key="5">
    <source>
        <dbReference type="ARBA" id="ARBA00023277"/>
    </source>
</evidence>
<keyword evidence="5 10" id="KW-0119">Carbohydrate metabolism</keyword>
<keyword evidence="6 10" id="KW-0326">Glycosidase</keyword>
<protein>
    <recommendedName>
        <fullName evidence="3 10">Beta-amylase</fullName>
        <ecNumber evidence="3 10">3.2.1.2</ecNumber>
    </recommendedName>
</protein>
<evidence type="ECO:0000256" key="4">
    <source>
        <dbReference type="ARBA" id="ARBA00022801"/>
    </source>
</evidence>
<evidence type="ECO:0000256" key="6">
    <source>
        <dbReference type="ARBA" id="ARBA00023295"/>
    </source>
</evidence>
<evidence type="ECO:0000256" key="10">
    <source>
        <dbReference type="RuleBase" id="RU000509"/>
    </source>
</evidence>
<feature type="binding site" evidence="9">
    <location>
        <position position="425"/>
    </location>
    <ligand>
        <name>substrate</name>
    </ligand>
</feature>